<gene>
    <name evidence="1" type="ORF">XELAEV_18010105mg</name>
</gene>
<proteinExistence type="predicted"/>
<name>A0A974DTW3_XENLA</name>
<dbReference type="Proteomes" id="UP000694892">
    <property type="component" value="Chromosome 1S"/>
</dbReference>
<evidence type="ECO:0000313" key="1">
    <source>
        <dbReference type="EMBL" id="OCT97873.1"/>
    </source>
</evidence>
<reference evidence="2" key="1">
    <citation type="journal article" date="2016" name="Nature">
        <title>Genome evolution in the allotetraploid frog Xenopus laevis.</title>
        <authorList>
            <person name="Session A.M."/>
            <person name="Uno Y."/>
            <person name="Kwon T."/>
            <person name="Chapman J.A."/>
            <person name="Toyoda A."/>
            <person name="Takahashi S."/>
            <person name="Fukui A."/>
            <person name="Hikosaka A."/>
            <person name="Suzuki A."/>
            <person name="Kondo M."/>
            <person name="van Heeringen S.J."/>
            <person name="Quigley I."/>
            <person name="Heinz S."/>
            <person name="Ogino H."/>
            <person name="Ochi H."/>
            <person name="Hellsten U."/>
            <person name="Lyons J.B."/>
            <person name="Simakov O."/>
            <person name="Putnam N."/>
            <person name="Stites J."/>
            <person name="Kuroki Y."/>
            <person name="Tanaka T."/>
            <person name="Michiue T."/>
            <person name="Watanabe M."/>
            <person name="Bogdanovic O."/>
            <person name="Lister R."/>
            <person name="Georgiou G."/>
            <person name="Paranjpe S.S."/>
            <person name="van Kruijsbergen I."/>
            <person name="Shu S."/>
            <person name="Carlson J."/>
            <person name="Kinoshita T."/>
            <person name="Ohta Y."/>
            <person name="Mawaribuchi S."/>
            <person name="Jenkins J."/>
            <person name="Grimwood J."/>
            <person name="Schmutz J."/>
            <person name="Mitros T."/>
            <person name="Mozaffari S.V."/>
            <person name="Suzuki Y."/>
            <person name="Haramoto Y."/>
            <person name="Yamamoto T.S."/>
            <person name="Takagi C."/>
            <person name="Heald R."/>
            <person name="Miller K."/>
            <person name="Haudenschild C."/>
            <person name="Kitzman J."/>
            <person name="Nakayama T."/>
            <person name="Izutsu Y."/>
            <person name="Robert J."/>
            <person name="Fortriede J."/>
            <person name="Burns K."/>
            <person name="Lotay V."/>
            <person name="Karimi K."/>
            <person name="Yasuoka Y."/>
            <person name="Dichmann D.S."/>
            <person name="Flajnik M.F."/>
            <person name="Houston D.W."/>
            <person name="Shendure J."/>
            <person name="DuPasquier L."/>
            <person name="Vize P.D."/>
            <person name="Zorn A.M."/>
            <person name="Ito M."/>
            <person name="Marcotte E.M."/>
            <person name="Wallingford J.B."/>
            <person name="Ito Y."/>
            <person name="Asashima M."/>
            <person name="Ueno N."/>
            <person name="Matsuda Y."/>
            <person name="Veenstra G.J."/>
            <person name="Fujiyama A."/>
            <person name="Harland R.M."/>
            <person name="Taira M."/>
            <person name="Rokhsar D.S."/>
        </authorList>
    </citation>
    <scope>NUCLEOTIDE SEQUENCE [LARGE SCALE GENOMIC DNA]</scope>
    <source>
        <strain evidence="2">J</strain>
    </source>
</reference>
<dbReference type="AlphaFoldDB" id="A0A974DTW3"/>
<accession>A0A974DTW3</accession>
<dbReference type="EMBL" id="CM004467">
    <property type="protein sequence ID" value="OCT97873.1"/>
    <property type="molecule type" value="Genomic_DNA"/>
</dbReference>
<evidence type="ECO:0000313" key="2">
    <source>
        <dbReference type="Proteomes" id="UP000694892"/>
    </source>
</evidence>
<sequence>MIYIYVLKDHWTWKDFRNLAHSLFLQLNVCLHFFRSFHVFRQLKNSVVKSPNSLFAPLLKMTLFITGYVRISDPCICPKIRNLCASMGVKAKIFILSAAYCPRKFWGTSS</sequence>
<organism evidence="1 2">
    <name type="scientific">Xenopus laevis</name>
    <name type="common">African clawed frog</name>
    <dbReference type="NCBI Taxonomy" id="8355"/>
    <lineage>
        <taxon>Eukaryota</taxon>
        <taxon>Metazoa</taxon>
        <taxon>Chordata</taxon>
        <taxon>Craniata</taxon>
        <taxon>Vertebrata</taxon>
        <taxon>Euteleostomi</taxon>
        <taxon>Amphibia</taxon>
        <taxon>Batrachia</taxon>
        <taxon>Anura</taxon>
        <taxon>Pipoidea</taxon>
        <taxon>Pipidae</taxon>
        <taxon>Xenopodinae</taxon>
        <taxon>Xenopus</taxon>
        <taxon>Xenopus</taxon>
    </lineage>
</organism>
<protein>
    <submittedName>
        <fullName evidence="1">Uncharacterized protein</fullName>
    </submittedName>
</protein>